<keyword evidence="2" id="KW-1185">Reference proteome</keyword>
<name>A0AA39MLX1_9AGAR</name>
<gene>
    <name evidence="1" type="ORF">EV421DRAFT_1737826</name>
</gene>
<accession>A0AA39MLX1</accession>
<reference evidence="1" key="1">
    <citation type="submission" date="2023-06" db="EMBL/GenBank/DDBJ databases">
        <authorList>
            <consortium name="Lawrence Berkeley National Laboratory"/>
            <person name="Ahrendt S."/>
            <person name="Sahu N."/>
            <person name="Indic B."/>
            <person name="Wong-Bajracharya J."/>
            <person name="Merenyi Z."/>
            <person name="Ke H.-M."/>
            <person name="Monk M."/>
            <person name="Kocsube S."/>
            <person name="Drula E."/>
            <person name="Lipzen A."/>
            <person name="Balint B."/>
            <person name="Henrissat B."/>
            <person name="Andreopoulos B."/>
            <person name="Martin F.M."/>
            <person name="Harder C.B."/>
            <person name="Rigling D."/>
            <person name="Ford K.L."/>
            <person name="Foster G.D."/>
            <person name="Pangilinan J."/>
            <person name="Papanicolaou A."/>
            <person name="Barry K."/>
            <person name="LaButti K."/>
            <person name="Viragh M."/>
            <person name="Koriabine M."/>
            <person name="Yan M."/>
            <person name="Riley R."/>
            <person name="Champramary S."/>
            <person name="Plett K.L."/>
            <person name="Tsai I.J."/>
            <person name="Slot J."/>
            <person name="Sipos G."/>
            <person name="Plett J."/>
            <person name="Nagy L.G."/>
            <person name="Grigoriev I.V."/>
        </authorList>
    </citation>
    <scope>NUCLEOTIDE SEQUENCE</scope>
    <source>
        <strain evidence="1">FPL87.14</strain>
    </source>
</reference>
<comment type="caution">
    <text evidence="1">The sequence shown here is derived from an EMBL/GenBank/DDBJ whole genome shotgun (WGS) entry which is preliminary data.</text>
</comment>
<evidence type="ECO:0000313" key="2">
    <source>
        <dbReference type="Proteomes" id="UP001175226"/>
    </source>
</evidence>
<evidence type="ECO:0000313" key="1">
    <source>
        <dbReference type="EMBL" id="KAK0439666.1"/>
    </source>
</evidence>
<dbReference type="Proteomes" id="UP001175226">
    <property type="component" value="Unassembled WGS sequence"/>
</dbReference>
<protein>
    <submittedName>
        <fullName evidence="1">Uncharacterized protein</fullName>
    </submittedName>
</protein>
<sequence>MGSLGRLLKLHITCIPTTEKAFKIIDSLRNTGINDPSLRNPTGDWLQRIEGCFTGVNGESNMAEDQDLAPLLAISQKRGQKAVFDQDPQCVYILQRVSAESVQDNVVENRGWFDPVTKMDTRTKGEHISKFWGARQGQTLRSDEQGFKNVLFQLCRNQTSEGSMCVWVRVSTGAEDSDNLPKQPA</sequence>
<dbReference type="EMBL" id="JAUEPT010000037">
    <property type="protein sequence ID" value="KAK0439666.1"/>
    <property type="molecule type" value="Genomic_DNA"/>
</dbReference>
<proteinExistence type="predicted"/>
<dbReference type="AlphaFoldDB" id="A0AA39MLX1"/>
<organism evidence="1 2">
    <name type="scientific">Armillaria borealis</name>
    <dbReference type="NCBI Taxonomy" id="47425"/>
    <lineage>
        <taxon>Eukaryota</taxon>
        <taxon>Fungi</taxon>
        <taxon>Dikarya</taxon>
        <taxon>Basidiomycota</taxon>
        <taxon>Agaricomycotina</taxon>
        <taxon>Agaricomycetes</taxon>
        <taxon>Agaricomycetidae</taxon>
        <taxon>Agaricales</taxon>
        <taxon>Marasmiineae</taxon>
        <taxon>Physalacriaceae</taxon>
        <taxon>Armillaria</taxon>
    </lineage>
</organism>